<dbReference type="InterPro" id="IPR036396">
    <property type="entry name" value="Cyt_P450_sf"/>
</dbReference>
<dbReference type="AlphaFoldDB" id="A0AAQ4E8B1"/>
<dbReference type="InterPro" id="IPR002401">
    <property type="entry name" value="Cyt_P450_E_grp-I"/>
</dbReference>
<dbReference type="GO" id="GO:0005506">
    <property type="term" value="F:iron ion binding"/>
    <property type="evidence" value="ECO:0007669"/>
    <property type="project" value="InterPro"/>
</dbReference>
<evidence type="ECO:0000256" key="7">
    <source>
        <dbReference type="SAM" id="Phobius"/>
    </source>
</evidence>
<dbReference type="PANTHER" id="PTHR24302">
    <property type="entry name" value="CYTOCHROME P450 FAMILY 3"/>
    <property type="match status" value="1"/>
</dbReference>
<organism evidence="8 9">
    <name type="scientific">Amblyomma americanum</name>
    <name type="common">Lone star tick</name>
    <dbReference type="NCBI Taxonomy" id="6943"/>
    <lineage>
        <taxon>Eukaryota</taxon>
        <taxon>Metazoa</taxon>
        <taxon>Ecdysozoa</taxon>
        <taxon>Arthropoda</taxon>
        <taxon>Chelicerata</taxon>
        <taxon>Arachnida</taxon>
        <taxon>Acari</taxon>
        <taxon>Parasitiformes</taxon>
        <taxon>Ixodida</taxon>
        <taxon>Ixodoidea</taxon>
        <taxon>Ixodidae</taxon>
        <taxon>Amblyomminae</taxon>
        <taxon>Amblyomma</taxon>
    </lineage>
</organism>
<keyword evidence="7" id="KW-0812">Transmembrane</keyword>
<dbReference type="GO" id="GO:0016705">
    <property type="term" value="F:oxidoreductase activity, acting on paired donors, with incorporation or reduction of molecular oxygen"/>
    <property type="evidence" value="ECO:0007669"/>
    <property type="project" value="InterPro"/>
</dbReference>
<keyword evidence="4" id="KW-0560">Oxidoreductase</keyword>
<keyword evidence="5" id="KW-0408">Iron</keyword>
<keyword evidence="6" id="KW-0503">Monooxygenase</keyword>
<evidence type="ECO:0000313" key="8">
    <source>
        <dbReference type="EMBL" id="KAK8770981.1"/>
    </source>
</evidence>
<keyword evidence="9" id="KW-1185">Reference proteome</keyword>
<name>A0AAQ4E8B1_AMBAM</name>
<feature type="transmembrane region" description="Helical" evidence="7">
    <location>
        <begin position="12"/>
        <end position="30"/>
    </location>
</feature>
<dbReference type="SUPFAM" id="SSF48264">
    <property type="entry name" value="Cytochrome P450"/>
    <property type="match status" value="1"/>
</dbReference>
<dbReference type="PANTHER" id="PTHR24302:SF15">
    <property type="entry name" value="FATTY-ACID PEROXYGENASE"/>
    <property type="match status" value="1"/>
</dbReference>
<dbReference type="EMBL" id="JARKHS020020303">
    <property type="protein sequence ID" value="KAK8770981.1"/>
    <property type="molecule type" value="Genomic_DNA"/>
</dbReference>
<evidence type="ECO:0000256" key="5">
    <source>
        <dbReference type="ARBA" id="ARBA00023004"/>
    </source>
</evidence>
<protein>
    <recommendedName>
        <fullName evidence="10">Cytochrome</fullName>
    </recommendedName>
</protein>
<accession>A0AAQ4E8B1</accession>
<evidence type="ECO:0008006" key="10">
    <source>
        <dbReference type="Google" id="ProtNLM"/>
    </source>
</evidence>
<dbReference type="GO" id="GO:0020037">
    <property type="term" value="F:heme binding"/>
    <property type="evidence" value="ECO:0007669"/>
    <property type="project" value="InterPro"/>
</dbReference>
<proteinExistence type="inferred from homology"/>
<evidence type="ECO:0000256" key="3">
    <source>
        <dbReference type="ARBA" id="ARBA00022723"/>
    </source>
</evidence>
<keyword evidence="3" id="KW-0479">Metal-binding</keyword>
<keyword evidence="2" id="KW-0349">Heme</keyword>
<dbReference type="Gene3D" id="1.10.630.10">
    <property type="entry name" value="Cytochrome P450"/>
    <property type="match status" value="1"/>
</dbReference>
<reference evidence="8 9" key="1">
    <citation type="journal article" date="2023" name="Arcadia Sci">
        <title>De novo assembly of a long-read Amblyomma americanum tick genome.</title>
        <authorList>
            <person name="Chou S."/>
            <person name="Poskanzer K.E."/>
            <person name="Rollins M."/>
            <person name="Thuy-Boun P.S."/>
        </authorList>
    </citation>
    <scope>NUCLEOTIDE SEQUENCE [LARGE SCALE GENOMIC DNA]</scope>
    <source>
        <strain evidence="8">F_SG_1</strain>
        <tissue evidence="8">Salivary glands</tissue>
    </source>
</reference>
<evidence type="ECO:0000256" key="1">
    <source>
        <dbReference type="ARBA" id="ARBA00010617"/>
    </source>
</evidence>
<dbReference type="InterPro" id="IPR050705">
    <property type="entry name" value="Cytochrome_P450_3A"/>
</dbReference>
<sequence length="361" mass="40826">MAEQVLLFNFQTYVWTASVALIVCVLFKLVRSRQKTFSYFKDVGVPGPEPSLLWGNLAEYHTKGFVHALTDWCNEYGDVFGFYNGDLPMLVVRDLDFLSYIFIKNFQNFTDRGIIMRTDQEHSMLGQSIIHAKGAHWKRTRGCISQAFTSNKLKQTIPALSESADLFMELVAEKANAGVEWCVAEPFQGLAMDYVGRGEFGFDCCFQRNLSHPFLNTARNVLHGIMSGPFHIFAHSTTTLSNVVAPILWLNEKLGSFSYSAFNKETTRVVDLRLRNLKARKPDLLQVMLDAHQEDTQKKQANGKITNGMSVLEVEVNTTVTMLAAFETTSTSLAYVSYVLAKYQDVQDKVRDEVTSVINQY</sequence>
<comment type="similarity">
    <text evidence="1">Belongs to the cytochrome P450 family.</text>
</comment>
<dbReference type="Proteomes" id="UP001321473">
    <property type="component" value="Unassembled WGS sequence"/>
</dbReference>
<comment type="caution">
    <text evidence="8">The sequence shown here is derived from an EMBL/GenBank/DDBJ whole genome shotgun (WGS) entry which is preliminary data.</text>
</comment>
<gene>
    <name evidence="8" type="ORF">V5799_025774</name>
</gene>
<evidence type="ECO:0000313" key="9">
    <source>
        <dbReference type="Proteomes" id="UP001321473"/>
    </source>
</evidence>
<evidence type="ECO:0000256" key="6">
    <source>
        <dbReference type="ARBA" id="ARBA00023033"/>
    </source>
</evidence>
<dbReference type="Pfam" id="PF00067">
    <property type="entry name" value="p450"/>
    <property type="match status" value="1"/>
</dbReference>
<keyword evidence="7" id="KW-1133">Transmembrane helix</keyword>
<dbReference type="GO" id="GO:0008395">
    <property type="term" value="F:steroid hydroxylase activity"/>
    <property type="evidence" value="ECO:0007669"/>
    <property type="project" value="TreeGrafter"/>
</dbReference>
<dbReference type="InterPro" id="IPR001128">
    <property type="entry name" value="Cyt_P450"/>
</dbReference>
<evidence type="ECO:0000256" key="4">
    <source>
        <dbReference type="ARBA" id="ARBA00023002"/>
    </source>
</evidence>
<feature type="non-terminal residue" evidence="8">
    <location>
        <position position="361"/>
    </location>
</feature>
<dbReference type="PRINTS" id="PR00463">
    <property type="entry name" value="EP450I"/>
</dbReference>
<evidence type="ECO:0000256" key="2">
    <source>
        <dbReference type="ARBA" id="ARBA00022617"/>
    </source>
</evidence>
<keyword evidence="7" id="KW-0472">Membrane</keyword>